<gene>
    <name evidence="3" type="ORF">METZ01_LOCUS94110</name>
</gene>
<dbReference type="InterPro" id="IPR045670">
    <property type="entry name" value="DUF5916"/>
</dbReference>
<accession>A0A381VLP9</accession>
<evidence type="ECO:0000259" key="1">
    <source>
        <dbReference type="Pfam" id="PF06452"/>
    </source>
</evidence>
<reference evidence="3" key="1">
    <citation type="submission" date="2018-05" db="EMBL/GenBank/DDBJ databases">
        <authorList>
            <person name="Lanie J.A."/>
            <person name="Ng W.-L."/>
            <person name="Kazmierczak K.M."/>
            <person name="Andrzejewski T.M."/>
            <person name="Davidsen T.M."/>
            <person name="Wayne K.J."/>
            <person name="Tettelin H."/>
            <person name="Glass J.I."/>
            <person name="Rusch D."/>
            <person name="Podicherti R."/>
            <person name="Tsui H.-C.T."/>
            <person name="Winkler M.E."/>
        </authorList>
    </citation>
    <scope>NUCLEOTIDE SEQUENCE</scope>
</reference>
<organism evidence="3">
    <name type="scientific">marine metagenome</name>
    <dbReference type="NCBI Taxonomy" id="408172"/>
    <lineage>
        <taxon>unclassified sequences</taxon>
        <taxon>metagenomes</taxon>
        <taxon>ecological metagenomes</taxon>
    </lineage>
</organism>
<dbReference type="Gene3D" id="2.60.40.1190">
    <property type="match status" value="1"/>
</dbReference>
<dbReference type="InterPro" id="IPR010502">
    <property type="entry name" value="Carb-bd_dom_fam9"/>
</dbReference>
<dbReference type="GO" id="GO:0030246">
    <property type="term" value="F:carbohydrate binding"/>
    <property type="evidence" value="ECO:0007669"/>
    <property type="project" value="InterPro"/>
</dbReference>
<evidence type="ECO:0008006" key="4">
    <source>
        <dbReference type="Google" id="ProtNLM"/>
    </source>
</evidence>
<dbReference type="EMBL" id="UINC01009194">
    <property type="protein sequence ID" value="SVA41256.1"/>
    <property type="molecule type" value="Genomic_DNA"/>
</dbReference>
<dbReference type="Pfam" id="PF19313">
    <property type="entry name" value="DUF5916"/>
    <property type="match status" value="1"/>
</dbReference>
<dbReference type="SUPFAM" id="SSF49344">
    <property type="entry name" value="CBD9-like"/>
    <property type="match status" value="1"/>
</dbReference>
<dbReference type="Pfam" id="PF06452">
    <property type="entry name" value="CBM9_1"/>
    <property type="match status" value="1"/>
</dbReference>
<feature type="domain" description="DUF5916" evidence="2">
    <location>
        <begin position="261"/>
        <end position="363"/>
    </location>
</feature>
<proteinExistence type="predicted"/>
<feature type="domain" description="Carbohydrate-binding" evidence="1">
    <location>
        <begin position="48"/>
        <end position="220"/>
    </location>
</feature>
<evidence type="ECO:0000259" key="2">
    <source>
        <dbReference type="Pfam" id="PF19313"/>
    </source>
</evidence>
<sequence length="524" mass="58348">MLTFIEMSKTSYKSISLIIFLFSFLMGGPSNSDMFTNAFQAKSNPKMDGDVLNDPAWESIPAITTFTQKSPDEGQIATEKMEVKVMYSDEFFYVSVVCYDSNPEGIVITDTRRDAVLSNSDSFLFILDTFKDQQNGYVFGTNAAGIEYDAQVSNGGEMISISSSRQSVGTGAAFNINWDASWEVEAQVGDYGWSAEFAIPFKTLRYTSKKNQEWGINFQRTIARKKEVVYWSPIPRQFSLNRLILAGTIKGINVPSARNFKIMPYGLGQQNDVSIEDKSNTDKASEIGIDAKLGITSSLNLDMTYNTDFAQVEVDEQQINLDRYSLFFPEKRTFFLENAGLFSVGENTYYGPDIEMFFSRNIGIGSGGEQVPILGGARLTGALAGMKVGMLSMRTKAVEDVTNSNNYSVFRLRKELPNRTSFGFITTDRTGLEDDGYTNRAYAIDGTLGIGESTQLIGFAAKTDPPPGIDDDAGSYAYMLEANRNTQAFTTQIRYSEVGQDFNPEIGYVKRLGYKKVLFRILNR</sequence>
<evidence type="ECO:0000313" key="3">
    <source>
        <dbReference type="EMBL" id="SVA41256.1"/>
    </source>
</evidence>
<feature type="non-terminal residue" evidence="3">
    <location>
        <position position="524"/>
    </location>
</feature>
<name>A0A381VLP9_9ZZZZ</name>
<dbReference type="GO" id="GO:0004553">
    <property type="term" value="F:hydrolase activity, hydrolyzing O-glycosyl compounds"/>
    <property type="evidence" value="ECO:0007669"/>
    <property type="project" value="InterPro"/>
</dbReference>
<dbReference type="CDD" id="cd09618">
    <property type="entry name" value="CBM9_like_2"/>
    <property type="match status" value="1"/>
</dbReference>
<protein>
    <recommendedName>
        <fullName evidence="4">Hydrolase</fullName>
    </recommendedName>
</protein>
<dbReference type="GO" id="GO:0016052">
    <property type="term" value="P:carbohydrate catabolic process"/>
    <property type="evidence" value="ECO:0007669"/>
    <property type="project" value="InterPro"/>
</dbReference>
<dbReference type="AlphaFoldDB" id="A0A381VLP9"/>